<proteinExistence type="inferred from homology"/>
<dbReference type="InterPro" id="IPR013758">
    <property type="entry name" value="Topo_IIA_A/C_ab"/>
</dbReference>
<evidence type="ECO:0000256" key="6">
    <source>
        <dbReference type="PROSITE-ProRule" id="PRU01384"/>
    </source>
</evidence>
<protein>
    <submittedName>
        <fullName evidence="8">DNA topoisomerase IV subunit A</fullName>
    </submittedName>
</protein>
<dbReference type="InterPro" id="IPR013760">
    <property type="entry name" value="Topo_IIA-like_dom_sf"/>
</dbReference>
<dbReference type="Gene3D" id="1.10.268.10">
    <property type="entry name" value="Topoisomerase, domain 3"/>
    <property type="match status" value="1"/>
</dbReference>
<dbReference type="GO" id="GO:0005524">
    <property type="term" value="F:ATP binding"/>
    <property type="evidence" value="ECO:0007669"/>
    <property type="project" value="InterPro"/>
</dbReference>
<dbReference type="Pfam" id="PF00521">
    <property type="entry name" value="DNA_topoisoIV"/>
    <property type="match status" value="1"/>
</dbReference>
<evidence type="ECO:0000256" key="1">
    <source>
        <dbReference type="ARBA" id="ARBA00000185"/>
    </source>
</evidence>
<keyword evidence="3 6" id="KW-0799">Topoisomerase</keyword>
<dbReference type="PROSITE" id="PS52040">
    <property type="entry name" value="TOPO_IIA"/>
    <property type="match status" value="1"/>
</dbReference>
<dbReference type="PANTHER" id="PTHR43493">
    <property type="entry name" value="DNA GYRASE/TOPOISOMERASE SUBUNIT A"/>
    <property type="match status" value="1"/>
</dbReference>
<comment type="catalytic activity">
    <reaction evidence="1 6">
        <text>ATP-dependent breakage, passage and rejoining of double-stranded DNA.</text>
        <dbReference type="EC" id="5.6.2.2"/>
    </reaction>
</comment>
<dbReference type="GO" id="GO:0009330">
    <property type="term" value="C:DNA topoisomerase type II (double strand cut, ATP-hydrolyzing) complex"/>
    <property type="evidence" value="ECO:0007669"/>
    <property type="project" value="TreeGrafter"/>
</dbReference>
<evidence type="ECO:0000256" key="2">
    <source>
        <dbReference type="ARBA" id="ARBA00008263"/>
    </source>
</evidence>
<dbReference type="Gene3D" id="3.90.199.10">
    <property type="entry name" value="Topoisomerase II, domain 5"/>
    <property type="match status" value="1"/>
</dbReference>
<dbReference type="GO" id="GO:0003918">
    <property type="term" value="F:DNA topoisomerase type II (double strand cut, ATP-hydrolyzing) activity"/>
    <property type="evidence" value="ECO:0007669"/>
    <property type="project" value="UniProtKB-EC"/>
</dbReference>
<sequence>MAQIKQIFDQNFLEYASYVIKDRAIPDIQDGLKPVQRRILYTLYRMDDGTTHKVAAVVGQTMFLHPHGDASIYEALVNLANKDLFIEKQGNFGNIFTGDSAAAARYIECALLPFAKEILFHPETMQFVPSYDGKFQEPVVLPVKIPLALILGAEGIAVGMSTRILPHNFVEVVDAVRKALRGEAFALYPDFPTGGLVDVSDYKDGLGKVVSRAKLDVVDNKRIVVRELAFGTTCESLISSIEDATRKGKLKVGAINDYTAGEVEIEIELPRGVHAQDVIPALYAFTKCEVAHHVHCLLIVDRKPKVMAISEVIHYHAKHLQELLKRELLVEQSALLAKIHARTLERIFIEEKVYQGLEHLKSAKAIDEHIRSALQPFAGVEFHDPLTDEDIERLLKLPIRRISLFDIDKNKKELAQMQKRLKEISKALGDLVSYALLYLDNLLVAESARFARKSEITDIDRVDYRQAALRNLKLRYDEKEGYLGTEITTGELIGECSEYDRVFYVGGDTIYRVIEMPKKLFIGKKALYVALFEKKILSEAIFNIVYKHKESGYPYLKRFKLNQWMLGKNYGPLLPSQGQLMHFFIGEYWQMIPTYKESNLLKEEEIFSTEQYLIKSSSTQGVRLKAKAIAKIKLKEKKI</sequence>
<evidence type="ECO:0000313" key="8">
    <source>
        <dbReference type="EMBL" id="NIZ69979.1"/>
    </source>
</evidence>
<name>A0A968KUW3_9SPIO</name>
<feature type="domain" description="Topo IIA-type catalytic" evidence="7">
    <location>
        <begin position="25"/>
        <end position="472"/>
    </location>
</feature>
<dbReference type="AlphaFoldDB" id="A0A968KUW3"/>
<keyword evidence="9" id="KW-1185">Reference proteome</keyword>
<dbReference type="GO" id="GO:0005737">
    <property type="term" value="C:cytoplasm"/>
    <property type="evidence" value="ECO:0007669"/>
    <property type="project" value="TreeGrafter"/>
</dbReference>
<dbReference type="InterPro" id="IPR050220">
    <property type="entry name" value="Type_II_DNA_Topoisomerases"/>
</dbReference>
<dbReference type="SUPFAM" id="SSF56719">
    <property type="entry name" value="Type II DNA topoisomerase"/>
    <property type="match status" value="1"/>
</dbReference>
<evidence type="ECO:0000256" key="4">
    <source>
        <dbReference type="ARBA" id="ARBA00023125"/>
    </source>
</evidence>
<dbReference type="PANTHER" id="PTHR43493:SF5">
    <property type="entry name" value="DNA GYRASE SUBUNIT A, CHLOROPLASTIC_MITOCHONDRIAL"/>
    <property type="match status" value="1"/>
</dbReference>
<gene>
    <name evidence="8" type="ORF">HCT48_07140</name>
</gene>
<dbReference type="InterPro" id="IPR002205">
    <property type="entry name" value="Topo_IIA_dom_A"/>
</dbReference>
<evidence type="ECO:0000256" key="3">
    <source>
        <dbReference type="ARBA" id="ARBA00023029"/>
    </source>
</evidence>
<dbReference type="EMBL" id="JAATLM010000001">
    <property type="protein sequence ID" value="NIZ69979.1"/>
    <property type="molecule type" value="Genomic_DNA"/>
</dbReference>
<evidence type="ECO:0000256" key="5">
    <source>
        <dbReference type="ARBA" id="ARBA00023235"/>
    </source>
</evidence>
<dbReference type="Gene3D" id="3.30.1360.40">
    <property type="match status" value="1"/>
</dbReference>
<dbReference type="NCBIfam" id="NF007209">
    <property type="entry name" value="PRK09631.1"/>
    <property type="match status" value="1"/>
</dbReference>
<feature type="active site" description="O-(5'-phospho-DNA)-tyrosine intermediate" evidence="6">
    <location>
        <position position="106"/>
    </location>
</feature>
<organism evidence="8 9">
    <name type="scientific">Entomospira culicis</name>
    <dbReference type="NCBI Taxonomy" id="2719989"/>
    <lineage>
        <taxon>Bacteria</taxon>
        <taxon>Pseudomonadati</taxon>
        <taxon>Spirochaetota</taxon>
        <taxon>Spirochaetia</taxon>
        <taxon>Spirochaetales</taxon>
        <taxon>Spirochaetaceae</taxon>
        <taxon>Entomospira</taxon>
    </lineage>
</organism>
<dbReference type="InterPro" id="IPR013757">
    <property type="entry name" value="Topo_IIA_A_a_sf"/>
</dbReference>
<dbReference type="Proteomes" id="UP000778951">
    <property type="component" value="Unassembled WGS sequence"/>
</dbReference>
<accession>A0A968KUW3</accession>
<dbReference type="SMART" id="SM00434">
    <property type="entry name" value="TOP4c"/>
    <property type="match status" value="1"/>
</dbReference>
<dbReference type="RefSeq" id="WP_167696047.1">
    <property type="nucleotide sequence ID" value="NZ_CP118181.1"/>
</dbReference>
<comment type="caution">
    <text evidence="8">The sequence shown here is derived from an EMBL/GenBank/DDBJ whole genome shotgun (WGS) entry which is preliminary data.</text>
</comment>
<reference evidence="8" key="1">
    <citation type="submission" date="2020-03" db="EMBL/GenBank/DDBJ databases">
        <title>Spirochaetal bacteria isolated from arthropods constitute a novel genus Entomospira genus novum within the order Spirochaetales.</title>
        <authorList>
            <person name="Grana-Miraglia L."/>
            <person name="Sikutova S."/>
            <person name="Fingerle V."/>
            <person name="Sing A."/>
            <person name="Castillo-Ramirez S."/>
            <person name="Margos G."/>
            <person name="Rudolf I."/>
        </authorList>
    </citation>
    <scope>NUCLEOTIDE SEQUENCE</scope>
    <source>
        <strain evidence="8">BR149</strain>
    </source>
</reference>
<keyword evidence="5 6" id="KW-0413">Isomerase</keyword>
<evidence type="ECO:0000259" key="7">
    <source>
        <dbReference type="PROSITE" id="PS52040"/>
    </source>
</evidence>
<comment type="similarity">
    <text evidence="2">Belongs to the type II topoisomerase GyrA/ParC subunit family.</text>
</comment>
<dbReference type="GO" id="GO:0006265">
    <property type="term" value="P:DNA topological change"/>
    <property type="evidence" value="ECO:0007669"/>
    <property type="project" value="UniProtKB-UniRule"/>
</dbReference>
<dbReference type="GO" id="GO:0003677">
    <property type="term" value="F:DNA binding"/>
    <property type="evidence" value="ECO:0007669"/>
    <property type="project" value="UniProtKB-UniRule"/>
</dbReference>
<keyword evidence="4 6" id="KW-0238">DNA-binding</keyword>
<evidence type="ECO:0000313" key="9">
    <source>
        <dbReference type="Proteomes" id="UP000778951"/>
    </source>
</evidence>